<name>A0A1C0YV97_9BACL</name>
<proteinExistence type="predicted"/>
<evidence type="ECO:0000313" key="3">
    <source>
        <dbReference type="EMBL" id="OCS91066.1"/>
    </source>
</evidence>
<protein>
    <recommendedName>
        <fullName evidence="2">NERD domain-containing protein</fullName>
    </recommendedName>
</protein>
<keyword evidence="1" id="KW-1133">Transmembrane helix</keyword>
<dbReference type="OrthoDB" id="2520160at2"/>
<comment type="caution">
    <text evidence="3">The sequence shown here is derived from an EMBL/GenBank/DDBJ whole genome shotgun (WGS) entry which is preliminary data.</text>
</comment>
<dbReference type="EMBL" id="MATO01000031">
    <property type="protein sequence ID" value="OCS91066.1"/>
    <property type="molecule type" value="Genomic_DNA"/>
</dbReference>
<evidence type="ECO:0000256" key="1">
    <source>
        <dbReference type="SAM" id="Phobius"/>
    </source>
</evidence>
<dbReference type="RefSeq" id="WP_066463742.1">
    <property type="nucleotide sequence ID" value="NZ_MATO01000031.1"/>
</dbReference>
<dbReference type="Proteomes" id="UP000093482">
    <property type="component" value="Unassembled WGS sequence"/>
</dbReference>
<dbReference type="InterPro" id="IPR011528">
    <property type="entry name" value="NERD"/>
</dbReference>
<dbReference type="AlphaFoldDB" id="A0A1C0YV97"/>
<sequence length="599" mass="68221">MVTIYGKDNLIYSLNEATSFDRIGIEGELHVLNRLEQQLPIDATVIAKPAIGNLEPDLIVIMPTVGFFVIEVKNYALDSIAAVLSNGGIQLRNGASANPFSQVTAHLEHFHQFVMSNYGQDAYRAIGKVVVFPRIMRAQFEAKFAQTIHNWTPEQREKFERHHMFGDEIMLQKLLHARKFTSAMPMNRATLLDMTQRLKPVPAKSVMEDVLHGDTLVNVQFFDDVLQRIVTTDAQNGRAMQQSIQQLLQRELPYLEGAKTHEQAYLALLNLKVAIQAESSTYLNYMHEITSIENKMLSERTRITQQFKRTVQQGLHDYFHKQLSVMQEKVANQTEWHTSLTETSKKVASSVYNPLLKLAKKTSVLQDKVEELNELDDRSGLEKVLENYLSTAHVGQAYNRIMKQALSDYEEEWKRVIAKNTPNLRGLHAFSSSSMQFHNQQLKYKIGASEQVLGLTIGSAVIGTIGLAAGWHTFTYAALNVFPPIAIFAAFATVATAFIRKDSEIKKKQQQLAEAVKAYEEHLFQQIDPPRIDDDGESLFTRVERSSDDVVHVAIQEWEKQLLGSLTMKEYELYTEKLLQYVELLDESIEHMQAMLQHH</sequence>
<keyword evidence="1" id="KW-0812">Transmembrane</keyword>
<keyword evidence="4" id="KW-1185">Reference proteome</keyword>
<evidence type="ECO:0000259" key="2">
    <source>
        <dbReference type="Pfam" id="PF08378"/>
    </source>
</evidence>
<feature type="transmembrane region" description="Helical" evidence="1">
    <location>
        <begin position="477"/>
        <end position="499"/>
    </location>
</feature>
<gene>
    <name evidence="3" type="ORF">A6K76_09995</name>
</gene>
<dbReference type="Pfam" id="PF08378">
    <property type="entry name" value="NERD"/>
    <property type="match status" value="1"/>
</dbReference>
<organism evidence="3 4">
    <name type="scientific">Caryophanon latum</name>
    <dbReference type="NCBI Taxonomy" id="33977"/>
    <lineage>
        <taxon>Bacteria</taxon>
        <taxon>Bacillati</taxon>
        <taxon>Bacillota</taxon>
        <taxon>Bacilli</taxon>
        <taxon>Bacillales</taxon>
        <taxon>Caryophanaceae</taxon>
        <taxon>Caryophanon</taxon>
    </lineage>
</organism>
<feature type="domain" description="NERD" evidence="2">
    <location>
        <begin position="24"/>
        <end position="133"/>
    </location>
</feature>
<evidence type="ECO:0000313" key="4">
    <source>
        <dbReference type="Proteomes" id="UP000093482"/>
    </source>
</evidence>
<accession>A0A1C0YV97</accession>
<feature type="transmembrane region" description="Helical" evidence="1">
    <location>
        <begin position="452"/>
        <end position="471"/>
    </location>
</feature>
<keyword evidence="1" id="KW-0472">Membrane</keyword>
<reference evidence="3 4" key="1">
    <citation type="submission" date="2016-07" db="EMBL/GenBank/DDBJ databases">
        <title>Caryophanon latum genome sequencing.</title>
        <authorList>
            <person name="Verma A."/>
            <person name="Pal Y."/>
            <person name="Krishnamurthi S."/>
        </authorList>
    </citation>
    <scope>NUCLEOTIDE SEQUENCE [LARGE SCALE GENOMIC DNA]</scope>
    <source>
        <strain evidence="3 4">DSM 14151</strain>
    </source>
</reference>